<dbReference type="Pfam" id="PF00133">
    <property type="entry name" value="tRNA-synt_1"/>
    <property type="match status" value="1"/>
</dbReference>
<evidence type="ECO:0000256" key="4">
    <source>
        <dbReference type="ARBA" id="ARBA00022840"/>
    </source>
</evidence>
<dbReference type="InterPro" id="IPR014729">
    <property type="entry name" value="Rossmann-like_a/b/a_fold"/>
</dbReference>
<evidence type="ECO:0000256" key="7">
    <source>
        <dbReference type="ARBA" id="ARBA00048359"/>
    </source>
</evidence>
<dbReference type="Proteomes" id="UP000885830">
    <property type="component" value="Unassembled WGS sequence"/>
</dbReference>
<comment type="similarity">
    <text evidence="1">Belongs to the class-I aminoacyl-tRNA synthetase family. IleS type 1 subfamily.</text>
</comment>
<reference evidence="9" key="1">
    <citation type="journal article" date="2020" name="mSystems">
        <title>Genome- and Community-Level Interaction Insights into Carbon Utilization and Element Cycling Functions of Hydrothermarchaeota in Hydrothermal Sediment.</title>
        <authorList>
            <person name="Zhou Z."/>
            <person name="Liu Y."/>
            <person name="Xu W."/>
            <person name="Pan J."/>
            <person name="Luo Z.H."/>
            <person name="Li M."/>
        </authorList>
    </citation>
    <scope>NUCLEOTIDE SEQUENCE [LARGE SCALE GENOMIC DNA]</scope>
    <source>
        <strain evidence="9">HyVt-485</strain>
    </source>
</reference>
<accession>A0A7C5LTG9</accession>
<dbReference type="EMBL" id="DRMJ01000108">
    <property type="protein sequence ID" value="HHL42409.1"/>
    <property type="molecule type" value="Genomic_DNA"/>
</dbReference>
<keyword evidence="6" id="KW-0030">Aminoacyl-tRNA synthetase</keyword>
<evidence type="ECO:0000256" key="2">
    <source>
        <dbReference type="ARBA" id="ARBA00022598"/>
    </source>
</evidence>
<keyword evidence="3" id="KW-0547">Nucleotide-binding</keyword>
<gene>
    <name evidence="9" type="primary">ileS</name>
    <name evidence="9" type="ORF">ENJ42_02230</name>
</gene>
<dbReference type="GO" id="GO:0006428">
    <property type="term" value="P:isoleucyl-tRNA aminoacylation"/>
    <property type="evidence" value="ECO:0007669"/>
    <property type="project" value="TreeGrafter"/>
</dbReference>
<dbReference type="InterPro" id="IPR001412">
    <property type="entry name" value="aa-tRNA-synth_I_CS"/>
</dbReference>
<name>A0A7C5LTG9_9PROT</name>
<dbReference type="EC" id="6.1.1.5" evidence="9"/>
<protein>
    <submittedName>
        <fullName evidence="9">Isoleucine--tRNA ligase</fullName>
        <ecNumber evidence="9">6.1.1.5</ecNumber>
    </submittedName>
</protein>
<keyword evidence="2 9" id="KW-0436">Ligase</keyword>
<dbReference type="GO" id="GO:0005829">
    <property type="term" value="C:cytosol"/>
    <property type="evidence" value="ECO:0007669"/>
    <property type="project" value="TreeGrafter"/>
</dbReference>
<dbReference type="GO" id="GO:0004822">
    <property type="term" value="F:isoleucine-tRNA ligase activity"/>
    <property type="evidence" value="ECO:0007669"/>
    <property type="project" value="UniProtKB-EC"/>
</dbReference>
<dbReference type="Gene3D" id="3.40.50.620">
    <property type="entry name" value="HUPs"/>
    <property type="match status" value="1"/>
</dbReference>
<comment type="catalytic activity">
    <reaction evidence="7">
        <text>tRNA(Ile) + L-isoleucine + ATP = L-isoleucyl-tRNA(Ile) + AMP + diphosphate</text>
        <dbReference type="Rhea" id="RHEA:11060"/>
        <dbReference type="Rhea" id="RHEA-COMP:9666"/>
        <dbReference type="Rhea" id="RHEA-COMP:9695"/>
        <dbReference type="ChEBI" id="CHEBI:30616"/>
        <dbReference type="ChEBI" id="CHEBI:33019"/>
        <dbReference type="ChEBI" id="CHEBI:58045"/>
        <dbReference type="ChEBI" id="CHEBI:78442"/>
        <dbReference type="ChEBI" id="CHEBI:78528"/>
        <dbReference type="ChEBI" id="CHEBI:456215"/>
        <dbReference type="EC" id="6.1.1.5"/>
    </reaction>
</comment>
<evidence type="ECO:0000256" key="1">
    <source>
        <dbReference type="ARBA" id="ARBA00006887"/>
    </source>
</evidence>
<keyword evidence="5" id="KW-0648">Protein biosynthesis</keyword>
<comment type="caution">
    <text evidence="9">The sequence shown here is derived from an EMBL/GenBank/DDBJ whole genome shotgun (WGS) entry which is preliminary data.</text>
</comment>
<dbReference type="PANTHER" id="PTHR42765">
    <property type="entry name" value="SOLEUCYL-TRNA SYNTHETASE"/>
    <property type="match status" value="1"/>
</dbReference>
<dbReference type="InterPro" id="IPR050081">
    <property type="entry name" value="Ile-tRNA_ligase"/>
</dbReference>
<sequence length="102" mass="11936">MTDTNESRDYRETLFLPKTDFPMRAGLPKKEPEWLAYWDQIDLYKSLRKAAKGKDKYILHDGPPYANGHIHMGTALNKILKDMITRSHQMMGYDSNYVPGWD</sequence>
<feature type="domain" description="Aminoacyl-tRNA synthetase class Ia" evidence="8">
    <location>
        <begin position="34"/>
        <end position="102"/>
    </location>
</feature>
<dbReference type="InterPro" id="IPR002300">
    <property type="entry name" value="aa-tRNA-synth_Ia"/>
</dbReference>
<dbReference type="PANTHER" id="PTHR42765:SF1">
    <property type="entry name" value="ISOLEUCINE--TRNA LIGASE, MITOCHONDRIAL"/>
    <property type="match status" value="1"/>
</dbReference>
<dbReference type="AlphaFoldDB" id="A0A7C5LTG9"/>
<dbReference type="SUPFAM" id="SSF52374">
    <property type="entry name" value="Nucleotidylyl transferase"/>
    <property type="match status" value="1"/>
</dbReference>
<organism evidence="9">
    <name type="scientific">Hellea balneolensis</name>
    <dbReference type="NCBI Taxonomy" id="287478"/>
    <lineage>
        <taxon>Bacteria</taxon>
        <taxon>Pseudomonadati</taxon>
        <taxon>Pseudomonadota</taxon>
        <taxon>Alphaproteobacteria</taxon>
        <taxon>Maricaulales</taxon>
        <taxon>Robiginitomaculaceae</taxon>
        <taxon>Hellea</taxon>
    </lineage>
</organism>
<evidence type="ECO:0000256" key="5">
    <source>
        <dbReference type="ARBA" id="ARBA00022917"/>
    </source>
</evidence>
<evidence type="ECO:0000313" key="9">
    <source>
        <dbReference type="EMBL" id="HHL42409.1"/>
    </source>
</evidence>
<feature type="non-terminal residue" evidence="9">
    <location>
        <position position="102"/>
    </location>
</feature>
<dbReference type="GO" id="GO:0005524">
    <property type="term" value="F:ATP binding"/>
    <property type="evidence" value="ECO:0007669"/>
    <property type="project" value="UniProtKB-KW"/>
</dbReference>
<proteinExistence type="inferred from homology"/>
<evidence type="ECO:0000259" key="8">
    <source>
        <dbReference type="Pfam" id="PF00133"/>
    </source>
</evidence>
<evidence type="ECO:0000256" key="6">
    <source>
        <dbReference type="ARBA" id="ARBA00023146"/>
    </source>
</evidence>
<keyword evidence="4" id="KW-0067">ATP-binding</keyword>
<evidence type="ECO:0000256" key="3">
    <source>
        <dbReference type="ARBA" id="ARBA00022741"/>
    </source>
</evidence>
<dbReference type="PROSITE" id="PS00178">
    <property type="entry name" value="AA_TRNA_LIGASE_I"/>
    <property type="match status" value="1"/>
</dbReference>